<evidence type="ECO:0000313" key="3">
    <source>
        <dbReference type="Proteomes" id="UP000781710"/>
    </source>
</evidence>
<feature type="signal peptide" evidence="1">
    <location>
        <begin position="1"/>
        <end position="26"/>
    </location>
</feature>
<organism evidence="2 3">
    <name type="scientific">Pseudoxanthomonas japonensis</name>
    <dbReference type="NCBI Taxonomy" id="69284"/>
    <lineage>
        <taxon>Bacteria</taxon>
        <taxon>Pseudomonadati</taxon>
        <taxon>Pseudomonadota</taxon>
        <taxon>Gammaproteobacteria</taxon>
        <taxon>Lysobacterales</taxon>
        <taxon>Lysobacteraceae</taxon>
        <taxon>Pseudoxanthomonas</taxon>
    </lineage>
</organism>
<dbReference type="InterPro" id="IPR017850">
    <property type="entry name" value="Alkaline_phosphatase_core_sf"/>
</dbReference>
<dbReference type="Gene3D" id="3.30.1360.180">
    <property type="match status" value="1"/>
</dbReference>
<dbReference type="PANTHER" id="PTHR10151:SF120">
    <property type="entry name" value="BIS(5'-ADENOSYL)-TRIPHOSPHATASE"/>
    <property type="match status" value="1"/>
</dbReference>
<dbReference type="PANTHER" id="PTHR10151">
    <property type="entry name" value="ECTONUCLEOTIDE PYROPHOSPHATASE/PHOSPHODIESTERASE"/>
    <property type="match status" value="1"/>
</dbReference>
<evidence type="ECO:0000256" key="1">
    <source>
        <dbReference type="SAM" id="SignalP"/>
    </source>
</evidence>
<sequence length="421" mass="45544">MRLPLVRVTVLAVLLWAAGCTTTPSAPSTTPPAPHSVVLISVDGLPASALGRGNTPVLDALARDGVRADWMNPSYPALTFPNHFTLVTGLRPDRHGIIHNSMRDETVGGFKVADKAAGADARWWQAEPIWNTAGKAGLRTAIWAWPGNAAPIEGLRPTRWKPYSPEIDSAARADQVAAWMTEPPATRPHLAALYIERVDNVGHEKGPEAPETQAAIREVDAAIGRIVQALDARGLRASTDIVVVSDHGMAPVQPDQYIAIEDMATIEQAEAVSTGQVIGFNPRAGHEASTAQRLLGRHDHYECWRKQDLPARWHYGVHPRVPAIVCQFDEGWNALPAEQLARTPKDRLNRGSHGYDNALPSMRAVFLAAGPSFRRGARLPAFDNVDVYPLLAKLLGVTPARNDGSADVFAPVLTPRTPPAH</sequence>
<dbReference type="RefSeq" id="WP_162339011.1">
    <property type="nucleotide sequence ID" value="NZ_JBHSRQ010000004.1"/>
</dbReference>
<dbReference type="Gene3D" id="3.40.720.10">
    <property type="entry name" value="Alkaline Phosphatase, subunit A"/>
    <property type="match status" value="1"/>
</dbReference>
<keyword evidence="3" id="KW-1185">Reference proteome</keyword>
<proteinExistence type="predicted"/>
<protein>
    <submittedName>
        <fullName evidence="2">Alkaline phosphatase family protein</fullName>
    </submittedName>
</protein>
<comment type="caution">
    <text evidence="2">The sequence shown here is derived from an EMBL/GenBank/DDBJ whole genome shotgun (WGS) entry which is preliminary data.</text>
</comment>
<gene>
    <name evidence="2" type="ORF">CSC78_16740</name>
</gene>
<dbReference type="InterPro" id="IPR002591">
    <property type="entry name" value="Phosphodiest/P_Trfase"/>
</dbReference>
<name>A0ABQ6ZD68_9GAMM</name>
<reference evidence="2 3" key="1">
    <citation type="submission" date="2017-10" db="EMBL/GenBank/DDBJ databases">
        <title>Whole genome sequencing of members of genus Pseudoxanthomonas.</title>
        <authorList>
            <person name="Kumar S."/>
            <person name="Bansal K."/>
            <person name="Kaur A."/>
            <person name="Patil P."/>
            <person name="Sharma S."/>
            <person name="Patil P.B."/>
        </authorList>
    </citation>
    <scope>NUCLEOTIDE SEQUENCE [LARGE SCALE GENOMIC DNA]</scope>
    <source>
        <strain evidence="2 3">DSM 17109</strain>
    </source>
</reference>
<dbReference type="Pfam" id="PF01663">
    <property type="entry name" value="Phosphodiest"/>
    <property type="match status" value="1"/>
</dbReference>
<feature type="chain" id="PRO_5046771482" evidence="1">
    <location>
        <begin position="27"/>
        <end position="421"/>
    </location>
</feature>
<evidence type="ECO:0000313" key="2">
    <source>
        <dbReference type="EMBL" id="KAF1722858.1"/>
    </source>
</evidence>
<dbReference type="EMBL" id="PDWW01000031">
    <property type="protein sequence ID" value="KAF1722858.1"/>
    <property type="molecule type" value="Genomic_DNA"/>
</dbReference>
<dbReference type="Proteomes" id="UP000781710">
    <property type="component" value="Unassembled WGS sequence"/>
</dbReference>
<dbReference type="PROSITE" id="PS51257">
    <property type="entry name" value="PROKAR_LIPOPROTEIN"/>
    <property type="match status" value="1"/>
</dbReference>
<keyword evidence="1" id="KW-0732">Signal</keyword>
<accession>A0ABQ6ZD68</accession>
<dbReference type="CDD" id="cd16018">
    <property type="entry name" value="Enpp"/>
    <property type="match status" value="1"/>
</dbReference>
<dbReference type="SUPFAM" id="SSF53649">
    <property type="entry name" value="Alkaline phosphatase-like"/>
    <property type="match status" value="1"/>
</dbReference>